<keyword evidence="10" id="KW-1185">Reference proteome</keyword>
<evidence type="ECO:0000256" key="4">
    <source>
        <dbReference type="ARBA" id="ARBA00023136"/>
    </source>
</evidence>
<dbReference type="Pfam" id="PF20684">
    <property type="entry name" value="Fung_rhodopsin"/>
    <property type="match status" value="1"/>
</dbReference>
<feature type="transmembrane region" description="Helical" evidence="7">
    <location>
        <begin position="7"/>
        <end position="25"/>
    </location>
</feature>
<keyword evidence="2 7" id="KW-0812">Transmembrane</keyword>
<feature type="transmembrane region" description="Helical" evidence="7">
    <location>
        <begin position="45"/>
        <end position="66"/>
    </location>
</feature>
<name>A0A9W9PMM0_9EURO</name>
<dbReference type="PANTHER" id="PTHR33048">
    <property type="entry name" value="PTH11-LIKE INTEGRAL MEMBRANE PROTEIN (AFU_ORTHOLOGUE AFUA_5G11245)"/>
    <property type="match status" value="1"/>
</dbReference>
<evidence type="ECO:0000256" key="7">
    <source>
        <dbReference type="SAM" id="Phobius"/>
    </source>
</evidence>
<accession>A0A9W9PMM0</accession>
<comment type="subcellular location">
    <subcellularLocation>
        <location evidence="1">Membrane</location>
        <topology evidence="1">Multi-pass membrane protein</topology>
    </subcellularLocation>
</comment>
<evidence type="ECO:0000256" key="2">
    <source>
        <dbReference type="ARBA" id="ARBA00022692"/>
    </source>
</evidence>
<dbReference type="Proteomes" id="UP001147746">
    <property type="component" value="Unassembled WGS sequence"/>
</dbReference>
<feature type="transmembrane region" description="Helical" evidence="7">
    <location>
        <begin position="78"/>
        <end position="103"/>
    </location>
</feature>
<reference evidence="9" key="2">
    <citation type="journal article" date="2023" name="IMA Fungus">
        <title>Comparative genomic study of the Penicillium genus elucidates a diverse pangenome and 15 lateral gene transfer events.</title>
        <authorList>
            <person name="Petersen C."/>
            <person name="Sorensen T."/>
            <person name="Nielsen M.R."/>
            <person name="Sondergaard T.E."/>
            <person name="Sorensen J.L."/>
            <person name="Fitzpatrick D.A."/>
            <person name="Frisvad J.C."/>
            <person name="Nielsen K.L."/>
        </authorList>
    </citation>
    <scope>NUCLEOTIDE SEQUENCE</scope>
    <source>
        <strain evidence="9">IBT 21472</strain>
    </source>
</reference>
<evidence type="ECO:0000313" key="9">
    <source>
        <dbReference type="EMBL" id="KAJ5299891.1"/>
    </source>
</evidence>
<dbReference type="InterPro" id="IPR052337">
    <property type="entry name" value="SAT4-like"/>
</dbReference>
<comment type="similarity">
    <text evidence="5">Belongs to the SAT4 family.</text>
</comment>
<feature type="region of interest" description="Disordered" evidence="6">
    <location>
        <begin position="233"/>
        <end position="327"/>
    </location>
</feature>
<feature type="compositionally biased region" description="Polar residues" evidence="6">
    <location>
        <begin position="233"/>
        <end position="243"/>
    </location>
</feature>
<evidence type="ECO:0000259" key="8">
    <source>
        <dbReference type="Pfam" id="PF20684"/>
    </source>
</evidence>
<feature type="transmembrane region" description="Helical" evidence="7">
    <location>
        <begin position="157"/>
        <end position="177"/>
    </location>
</feature>
<feature type="domain" description="Rhodopsin" evidence="8">
    <location>
        <begin position="11"/>
        <end position="220"/>
    </location>
</feature>
<evidence type="ECO:0000256" key="5">
    <source>
        <dbReference type="ARBA" id="ARBA00038359"/>
    </source>
</evidence>
<organism evidence="9 10">
    <name type="scientific">Penicillium atrosanguineum</name>
    <dbReference type="NCBI Taxonomy" id="1132637"/>
    <lineage>
        <taxon>Eukaryota</taxon>
        <taxon>Fungi</taxon>
        <taxon>Dikarya</taxon>
        <taxon>Ascomycota</taxon>
        <taxon>Pezizomycotina</taxon>
        <taxon>Eurotiomycetes</taxon>
        <taxon>Eurotiomycetidae</taxon>
        <taxon>Eurotiales</taxon>
        <taxon>Aspergillaceae</taxon>
        <taxon>Penicillium</taxon>
    </lineage>
</organism>
<feature type="compositionally biased region" description="Basic and acidic residues" evidence="6">
    <location>
        <begin position="315"/>
        <end position="327"/>
    </location>
</feature>
<reference evidence="9" key="1">
    <citation type="submission" date="2022-12" db="EMBL/GenBank/DDBJ databases">
        <authorList>
            <person name="Petersen C."/>
        </authorList>
    </citation>
    <scope>NUCLEOTIDE SEQUENCE</scope>
    <source>
        <strain evidence="9">IBT 21472</strain>
    </source>
</reference>
<dbReference type="GO" id="GO:0016020">
    <property type="term" value="C:membrane"/>
    <property type="evidence" value="ECO:0007669"/>
    <property type="project" value="UniProtKB-SubCell"/>
</dbReference>
<evidence type="ECO:0000313" key="10">
    <source>
        <dbReference type="Proteomes" id="UP001147746"/>
    </source>
</evidence>
<dbReference type="PANTHER" id="PTHR33048:SF156">
    <property type="entry name" value="INTEGRAL MEMBRANE PROTEIN"/>
    <property type="match status" value="1"/>
</dbReference>
<keyword evidence="4 7" id="KW-0472">Membrane</keyword>
<dbReference type="AlphaFoldDB" id="A0A9W9PMM0"/>
<sequence>MADFLKAINLAMVAVRWSQILLWGSGQHAYDIPVETVEAFTKSFLAVQILYFTNAVFTKTSLLLLYYRIFGVIKGFRWVLWTAGFLVIAYYIACVITSIAGCSPVNKFWNPSVPGKCINEVEFFRYNGIANMLLDVMVLCLPYPMAWRLQATARQKLILTGMFLLGGFVVVVSILRITSFNFHSFNDATYVSATPSTWSSIEQSVGIICACLPTLRPLLRCWMHGGSKGKNTLFRNSTSSSHPKSVPLVGRSSQGDEESGVVSPVPPVSPLQPAHVRGHSSHELGSFENQSRGSWTPMPPMSPTSPLSQVFESGEQERFMHRPESFA</sequence>
<keyword evidence="3 7" id="KW-1133">Transmembrane helix</keyword>
<proteinExistence type="inferred from homology"/>
<evidence type="ECO:0000256" key="3">
    <source>
        <dbReference type="ARBA" id="ARBA00022989"/>
    </source>
</evidence>
<dbReference type="InterPro" id="IPR049326">
    <property type="entry name" value="Rhodopsin_dom_fungi"/>
</dbReference>
<feature type="transmembrane region" description="Helical" evidence="7">
    <location>
        <begin position="123"/>
        <end position="145"/>
    </location>
</feature>
<gene>
    <name evidence="9" type="ORF">N7476_011448</name>
</gene>
<comment type="caution">
    <text evidence="9">The sequence shown here is derived from an EMBL/GenBank/DDBJ whole genome shotgun (WGS) entry which is preliminary data.</text>
</comment>
<dbReference type="EMBL" id="JAPZBO010000010">
    <property type="protein sequence ID" value="KAJ5299891.1"/>
    <property type="molecule type" value="Genomic_DNA"/>
</dbReference>
<protein>
    <recommendedName>
        <fullName evidence="8">Rhodopsin domain-containing protein</fullName>
    </recommendedName>
</protein>
<evidence type="ECO:0000256" key="6">
    <source>
        <dbReference type="SAM" id="MobiDB-lite"/>
    </source>
</evidence>
<evidence type="ECO:0000256" key="1">
    <source>
        <dbReference type="ARBA" id="ARBA00004141"/>
    </source>
</evidence>